<feature type="signal peptide" evidence="15">
    <location>
        <begin position="1"/>
        <end position="20"/>
    </location>
</feature>
<feature type="transmembrane region" description="Helical" evidence="14">
    <location>
        <begin position="1762"/>
        <end position="1782"/>
    </location>
</feature>
<evidence type="ECO:0000313" key="17">
    <source>
        <dbReference type="EMBL" id="KAF9618767.1"/>
    </source>
</evidence>
<keyword evidence="12" id="KW-0407">Ion channel</keyword>
<feature type="region of interest" description="Disordered" evidence="13">
    <location>
        <begin position="889"/>
        <end position="928"/>
    </location>
</feature>
<dbReference type="GO" id="GO:0016020">
    <property type="term" value="C:membrane"/>
    <property type="evidence" value="ECO:0007669"/>
    <property type="project" value="UniProtKB-SubCell"/>
</dbReference>
<feature type="transmembrane region" description="Helical" evidence="14">
    <location>
        <begin position="1587"/>
        <end position="1613"/>
    </location>
</feature>
<dbReference type="InterPro" id="IPR001320">
    <property type="entry name" value="Iontro_rcpt_C"/>
</dbReference>
<dbReference type="Gene3D" id="1.10.287.70">
    <property type="match status" value="2"/>
</dbReference>
<dbReference type="EMBL" id="JADFTS010000002">
    <property type="protein sequence ID" value="KAF9618767.1"/>
    <property type="molecule type" value="Genomic_DNA"/>
</dbReference>
<dbReference type="Pfam" id="PF00060">
    <property type="entry name" value="Lig_chan"/>
    <property type="match status" value="2"/>
</dbReference>
<proteinExistence type="inferred from homology"/>
<feature type="transmembrane region" description="Helical" evidence="14">
    <location>
        <begin position="832"/>
        <end position="853"/>
    </location>
</feature>
<keyword evidence="18" id="KW-1185">Reference proteome</keyword>
<dbReference type="GO" id="GO:1901701">
    <property type="term" value="P:cellular response to oxygen-containing compound"/>
    <property type="evidence" value="ECO:0007669"/>
    <property type="project" value="UniProtKB-ARBA"/>
</dbReference>
<dbReference type="InterPro" id="IPR001828">
    <property type="entry name" value="ANF_lig-bd_rcpt"/>
</dbReference>
<dbReference type="FunFam" id="3.40.190.10:FF:000175">
    <property type="entry name" value="Glutamate receptor"/>
    <property type="match status" value="2"/>
</dbReference>
<dbReference type="GO" id="GO:0007165">
    <property type="term" value="P:signal transduction"/>
    <property type="evidence" value="ECO:0007669"/>
    <property type="project" value="UniProtKB-ARBA"/>
</dbReference>
<comment type="caution">
    <text evidence="17">The sequence shown here is derived from an EMBL/GenBank/DDBJ whole genome shotgun (WGS) entry which is preliminary data.</text>
</comment>
<reference evidence="17 18" key="1">
    <citation type="submission" date="2020-10" db="EMBL/GenBank/DDBJ databases">
        <title>The Coptis chinensis genome and diversification of protoberbering-type alkaloids.</title>
        <authorList>
            <person name="Wang B."/>
            <person name="Shu S."/>
            <person name="Song C."/>
            <person name="Liu Y."/>
        </authorList>
    </citation>
    <scope>NUCLEOTIDE SEQUENCE [LARGE SCALE GENOMIC DNA]</scope>
    <source>
        <strain evidence="17">HL-2020</strain>
        <tissue evidence="17">Leaf</tissue>
    </source>
</reference>
<sequence>MEVIWVLLLFFFCCTSFANASASNNVSSRPAIVNIGAIFTFNSTIGRVAKIAMEAAVEDVNSDSSVLKGTKLVLKMQDSNCSGFIGLVEALQFMETDTVAIIGPQSSVLAHVISHVANELQVPLLSFAATDPSLSLLQFPYFVRTTQNDLYQMNAVADLIDYYGWKEVIVIYIDDDYGRNGVAALGEGLAQKRCRISYKVGIPPLIRVNSDDIIDILVKVMPLESRIIVLHTNPDSGFMVFSIAKHLGMMDNGYVWIATDWLSSVLDSSPLSSLNMENMQGVLVLRQHTADSERKRDFFSRWNKLSGGSFGLSSYGLYAYDTVWLIAHAVNAFFDQGGIISFSNDSRLHDLEGGNLHLEAMSVFDGGKFLLNNILQSRLNGLTGPVEFNSDRSLIRPAYDVINILGTGFRGIGYWSNYSGLSVITPETLYMRPHNRSNQQLSPVIWPGDTIVKPRGWAFPNGGKQLKIGVPNRASFREFVTEVNATDGVKGLCIDVFTAAVKLLPYAVPFKFEPYGDGHQNPNYNELVNLITNATFDAVVGDIAIVTNRTRIVDFTQPYTDSGLIVVVPFKRLNSGGWSFLRPFTPQLWCVTGAFFLFVGAVVWILEHRQNSEFRGTPREQLVTIFWFSFSTLFFSHRQSTVTTLGRFVLLIWLFVVLIINSSYTASLTSILTVQQLYSPIKGIESLRASDKPIGYQVGSFAEHYLSEELHIAKSRLIPLRSPEEYATALERGPEKGGVAAVVDERPYVDHFLSSHCKFRTVGLEFTKSGWGFAFPRDSPLVADISIAILTLSENGDLQKIHDKWLTRSSCTLESTDELESSQLHFKSFRGLYLTCGMALFVAVFIYFVQIILQFRHLPAESDSTGESVLLSKRLQKFLSFVDEKEGQLTNKSKRTQTEISAYSEEMDDERKAKRRQGEQSLSGSANSANQQRGSIALPFAMNPFWWLLALSILSFGEFSNGASRPAVVNIGAIFTLGTINGQVSKIAMEAAVNDVNSDPSFLGGSKLNITVHDSNFSGFLSIIGGLQFMETDTVAIIGPQASVMAHVLSHVANELQVPLLSFTATDPTLSALQYPFFLQTSPSDAFQMTAIADIVTHYGWREVIAVYTDDDHGRNGISALGDKLAERRCRISYKAALPPDPGATQAEITDALVKVALMESRIIVVHTYSNSGLMVFDIAKHLRMIDTGYVWIATTWLSTVLDSKSPLSPNVGRSLQGVLTLRPHTPPSEKKKSFFSRWSQLSNGTIGLNPYGLYAYDTVWIIANAVKAFFEKGGTISFSNDSNLHNAVGGTLNLAAMTVFDGGKQLLDDILQTNMTGLTGPIRFNPDRSLIHPALDVINVIGSGFRQIGYWSNYSGLSVVPPETLYKKPPNRSSSNQQLFSVIWPGETTTKPRGWVFPDNGRQLRIGVPNRVSYQEFVSKVKGTDVVKGYCIDVFLAAINLLPYAVPHEFIPFGDGHKNPSYTELVSLITSNVFDAAIGDIAIVTNRTKIVDFTQPYIESGLTIVAPVRKRNSSAWAFLRPFTWTLWAVTALFFLLVGAVVWILEHRMNDEFRGPPKQQIVTILWFSFSTLFFAHRENTVSSLGRLVLIIWLFVVLIINSSYTASLTSILTVQKLSSPIKGMESLITSTNPIGFQVGSFAENYLIEELNIAKSRLIALGSPEEYATALERGRVSAIVDELPYVEVFLSKHCKFSAVGQVFTKSGWGFAFPRDSPLAVDLSTAILTLSENGDLQRIHDKWLTRKACTKDTEIASDRLHLRSFWGLFLICGVACFLALLVYFISTVKQFRRFSPVESEPSSHGSSRSRRLQTFLSFVDDKEETVSKNKRKSIDNVQDDKSRSGSKRRQMETSPD</sequence>
<gene>
    <name evidence="17" type="ORF">IFM89_002462</name>
</gene>
<name>A0A835IM38_9MAGN</name>
<evidence type="ECO:0000256" key="4">
    <source>
        <dbReference type="ARBA" id="ARBA00022692"/>
    </source>
</evidence>
<dbReference type="GO" id="GO:0015276">
    <property type="term" value="F:ligand-gated monoatomic ion channel activity"/>
    <property type="evidence" value="ECO:0007669"/>
    <property type="project" value="InterPro"/>
</dbReference>
<keyword evidence="4 14" id="KW-0812">Transmembrane</keyword>
<evidence type="ECO:0000256" key="3">
    <source>
        <dbReference type="ARBA" id="ARBA00022448"/>
    </source>
</evidence>
<dbReference type="FunFam" id="3.40.50.2300:FF:000081">
    <property type="entry name" value="Glutamate receptor"/>
    <property type="match status" value="2"/>
</dbReference>
<evidence type="ECO:0000256" key="2">
    <source>
        <dbReference type="ARBA" id="ARBA00008685"/>
    </source>
</evidence>
<feature type="transmembrane region" description="Helical" evidence="14">
    <location>
        <begin position="1525"/>
        <end position="1545"/>
    </location>
</feature>
<keyword evidence="7" id="KW-0406">Ion transport</keyword>
<feature type="compositionally biased region" description="Basic and acidic residues" evidence="13">
    <location>
        <begin position="1821"/>
        <end position="1840"/>
    </location>
</feature>
<evidence type="ECO:0000256" key="13">
    <source>
        <dbReference type="SAM" id="MobiDB-lite"/>
    </source>
</evidence>
<keyword evidence="9" id="KW-0675">Receptor</keyword>
<keyword evidence="5 15" id="KW-0732">Signal</keyword>
<evidence type="ECO:0000256" key="1">
    <source>
        <dbReference type="ARBA" id="ARBA00004141"/>
    </source>
</evidence>
<dbReference type="InterPro" id="IPR019594">
    <property type="entry name" value="Glu/Gly-bd"/>
</dbReference>
<accession>A0A835IM38</accession>
<feature type="region of interest" description="Disordered" evidence="13">
    <location>
        <begin position="1819"/>
        <end position="1853"/>
    </location>
</feature>
<evidence type="ECO:0000256" key="9">
    <source>
        <dbReference type="ARBA" id="ARBA00023170"/>
    </source>
</evidence>
<evidence type="ECO:0000256" key="6">
    <source>
        <dbReference type="ARBA" id="ARBA00022989"/>
    </source>
</evidence>
<dbReference type="SUPFAM" id="SSF53822">
    <property type="entry name" value="Periplasmic binding protein-like I"/>
    <property type="match status" value="2"/>
</dbReference>
<dbReference type="CDD" id="cd13686">
    <property type="entry name" value="GluR_Plant"/>
    <property type="match status" value="2"/>
</dbReference>
<dbReference type="FunFam" id="1.10.287.70:FF:000037">
    <property type="entry name" value="Glutamate receptor"/>
    <property type="match status" value="2"/>
</dbReference>
<feature type="domain" description="Ionotropic glutamate receptor C-terminal" evidence="16">
    <location>
        <begin position="467"/>
        <end position="808"/>
    </location>
</feature>
<organism evidence="17 18">
    <name type="scientific">Coptis chinensis</name>
    <dbReference type="NCBI Taxonomy" id="261450"/>
    <lineage>
        <taxon>Eukaryota</taxon>
        <taxon>Viridiplantae</taxon>
        <taxon>Streptophyta</taxon>
        <taxon>Embryophyta</taxon>
        <taxon>Tracheophyta</taxon>
        <taxon>Spermatophyta</taxon>
        <taxon>Magnoliopsida</taxon>
        <taxon>Ranunculales</taxon>
        <taxon>Ranunculaceae</taxon>
        <taxon>Coptidoideae</taxon>
        <taxon>Coptis</taxon>
    </lineage>
</organism>
<protein>
    <recommendedName>
        <fullName evidence="16">Ionotropic glutamate receptor C-terminal domain-containing protein</fullName>
    </recommendedName>
</protein>
<dbReference type="GO" id="GO:0009611">
    <property type="term" value="P:response to wounding"/>
    <property type="evidence" value="ECO:0007669"/>
    <property type="project" value="UniProtKB-ARBA"/>
</dbReference>
<dbReference type="Gene3D" id="3.40.50.2300">
    <property type="match status" value="4"/>
</dbReference>
<evidence type="ECO:0000256" key="5">
    <source>
        <dbReference type="ARBA" id="ARBA00022729"/>
    </source>
</evidence>
<comment type="similarity">
    <text evidence="2">Belongs to the glutamate-gated ion channel (TC 1.A.10.1) family.</text>
</comment>
<evidence type="ECO:0000256" key="10">
    <source>
        <dbReference type="ARBA" id="ARBA00023180"/>
    </source>
</evidence>
<dbReference type="Pfam" id="PF01094">
    <property type="entry name" value="ANF_receptor"/>
    <property type="match status" value="2"/>
</dbReference>
<dbReference type="Pfam" id="PF10613">
    <property type="entry name" value="Lig_chan-Glu_bd"/>
    <property type="match status" value="2"/>
</dbReference>
<dbReference type="FunFam" id="3.40.190.10:FF:000054">
    <property type="entry name" value="Glutamate receptor"/>
    <property type="match status" value="2"/>
</dbReference>
<evidence type="ECO:0000313" key="18">
    <source>
        <dbReference type="Proteomes" id="UP000631114"/>
    </source>
</evidence>
<evidence type="ECO:0000256" key="7">
    <source>
        <dbReference type="ARBA" id="ARBA00023065"/>
    </source>
</evidence>
<evidence type="ECO:0000256" key="12">
    <source>
        <dbReference type="ARBA" id="ARBA00023303"/>
    </source>
</evidence>
<feature type="chain" id="PRO_5032982987" description="Ionotropic glutamate receptor C-terminal domain-containing protein" evidence="15">
    <location>
        <begin position="21"/>
        <end position="1853"/>
    </location>
</feature>
<dbReference type="CDD" id="cd19990">
    <property type="entry name" value="PBP1_GABAb_receptor_plant"/>
    <property type="match status" value="2"/>
</dbReference>
<feature type="compositionally biased region" description="Basic and acidic residues" evidence="13">
    <location>
        <begin position="909"/>
        <end position="918"/>
    </location>
</feature>
<dbReference type="SMART" id="SM00079">
    <property type="entry name" value="PBPe"/>
    <property type="match status" value="2"/>
</dbReference>
<evidence type="ECO:0000256" key="8">
    <source>
        <dbReference type="ARBA" id="ARBA00023136"/>
    </source>
</evidence>
<comment type="subcellular location">
    <subcellularLocation>
        <location evidence="1">Membrane</location>
        <topology evidence="1">Multi-pass membrane protein</topology>
    </subcellularLocation>
</comment>
<feature type="transmembrane region" description="Helical" evidence="14">
    <location>
        <begin position="586"/>
        <end position="606"/>
    </location>
</feature>
<keyword evidence="8 14" id="KW-0472">Membrane</keyword>
<dbReference type="InterPro" id="IPR015683">
    <property type="entry name" value="Ionotropic_Glu_rcpt"/>
</dbReference>
<feature type="transmembrane region" description="Helical" evidence="14">
    <location>
        <begin position="648"/>
        <end position="672"/>
    </location>
</feature>
<evidence type="ECO:0000256" key="14">
    <source>
        <dbReference type="SAM" id="Phobius"/>
    </source>
</evidence>
<dbReference type="Proteomes" id="UP000631114">
    <property type="component" value="Unassembled WGS sequence"/>
</dbReference>
<keyword evidence="11" id="KW-1071">Ligand-gated ion channel</keyword>
<evidence type="ECO:0000256" key="11">
    <source>
        <dbReference type="ARBA" id="ARBA00023286"/>
    </source>
</evidence>
<keyword evidence="6 14" id="KW-1133">Transmembrane helix</keyword>
<feature type="compositionally biased region" description="Polar residues" evidence="13">
    <location>
        <begin position="919"/>
        <end position="928"/>
    </location>
</feature>
<evidence type="ECO:0000256" key="15">
    <source>
        <dbReference type="SAM" id="SignalP"/>
    </source>
</evidence>
<feature type="domain" description="Ionotropic glutamate receptor C-terminal" evidence="16">
    <location>
        <begin position="1406"/>
        <end position="1743"/>
    </location>
</feature>
<dbReference type="PANTHER" id="PTHR18966">
    <property type="entry name" value="IONOTROPIC GLUTAMATE RECEPTOR"/>
    <property type="match status" value="1"/>
</dbReference>
<keyword evidence="3" id="KW-0813">Transport</keyword>
<dbReference type="InterPro" id="IPR044440">
    <property type="entry name" value="GABAb_receptor_plant_PBP1"/>
</dbReference>
<feature type="transmembrane region" description="Helical" evidence="14">
    <location>
        <begin position="618"/>
        <end position="636"/>
    </location>
</feature>
<evidence type="ECO:0000259" key="16">
    <source>
        <dbReference type="SMART" id="SM00079"/>
    </source>
</evidence>
<keyword evidence="10" id="KW-0325">Glycoprotein</keyword>
<dbReference type="PRINTS" id="PR01176">
    <property type="entry name" value="GABABRECEPTR"/>
</dbReference>
<dbReference type="SUPFAM" id="SSF53850">
    <property type="entry name" value="Periplasmic binding protein-like II"/>
    <property type="match status" value="2"/>
</dbReference>
<dbReference type="Gene3D" id="3.40.190.10">
    <property type="entry name" value="Periplasmic binding protein-like II"/>
    <property type="match status" value="4"/>
</dbReference>
<dbReference type="InterPro" id="IPR028082">
    <property type="entry name" value="Peripla_BP_I"/>
</dbReference>
<dbReference type="OrthoDB" id="5984008at2759"/>